<reference evidence="1" key="1">
    <citation type="submission" date="2021-05" db="UniProtKB">
        <authorList>
            <consortium name="EnsemblPlants"/>
        </authorList>
    </citation>
    <scope>IDENTIFICATION</scope>
    <source>
        <strain evidence="1">subsp. malaccensis</strain>
    </source>
</reference>
<organism evidence="1 2">
    <name type="scientific">Musa acuminata subsp. malaccensis</name>
    <name type="common">Wild banana</name>
    <name type="synonym">Musa malaccensis</name>
    <dbReference type="NCBI Taxonomy" id="214687"/>
    <lineage>
        <taxon>Eukaryota</taxon>
        <taxon>Viridiplantae</taxon>
        <taxon>Streptophyta</taxon>
        <taxon>Embryophyta</taxon>
        <taxon>Tracheophyta</taxon>
        <taxon>Spermatophyta</taxon>
        <taxon>Magnoliopsida</taxon>
        <taxon>Liliopsida</taxon>
        <taxon>Zingiberales</taxon>
        <taxon>Musaceae</taxon>
        <taxon>Musa</taxon>
    </lineage>
</organism>
<accession>A0A804JBU0</accession>
<protein>
    <submittedName>
        <fullName evidence="1">Uncharacterized protein</fullName>
    </submittedName>
</protein>
<dbReference type="EnsemblPlants" id="Ma06_t02480.1">
    <property type="protein sequence ID" value="Ma06_p02480.1"/>
    <property type="gene ID" value="Ma06_g02480"/>
</dbReference>
<dbReference type="InParanoid" id="A0A804JBU0"/>
<dbReference type="AlphaFoldDB" id="A0A804JBU0"/>
<sequence length="35" mass="4138">MYFLTGLITHCMDQLQLEVLSRMEYQSKGLLLKFS</sequence>
<name>A0A804JBU0_MUSAM</name>
<keyword evidence="2" id="KW-1185">Reference proteome</keyword>
<proteinExistence type="predicted"/>
<dbReference type="Gramene" id="Ma06_t02480.1">
    <property type="protein sequence ID" value="Ma06_p02480.1"/>
    <property type="gene ID" value="Ma06_g02480"/>
</dbReference>
<evidence type="ECO:0000313" key="1">
    <source>
        <dbReference type="EnsemblPlants" id="Ma06_p02480.1"/>
    </source>
</evidence>
<dbReference type="Proteomes" id="UP000012960">
    <property type="component" value="Unplaced"/>
</dbReference>
<evidence type="ECO:0000313" key="2">
    <source>
        <dbReference type="Proteomes" id="UP000012960"/>
    </source>
</evidence>